<evidence type="ECO:0000256" key="3">
    <source>
        <dbReference type="ARBA" id="ARBA00023134"/>
    </source>
</evidence>
<dbReference type="GeneTree" id="ENSGT00650000094704"/>
<keyword evidence="4" id="KW-0472">Membrane</keyword>
<dbReference type="PROSITE" id="PS51720">
    <property type="entry name" value="G_AIG1"/>
    <property type="match status" value="1"/>
</dbReference>
<dbReference type="GO" id="GO:0005525">
    <property type="term" value="F:GTP binding"/>
    <property type="evidence" value="ECO:0007669"/>
    <property type="project" value="UniProtKB-KW"/>
</dbReference>
<dbReference type="Proteomes" id="UP000314982">
    <property type="component" value="Unassembled WGS sequence"/>
</dbReference>
<keyword evidence="7" id="KW-1185">Reference proteome</keyword>
<accession>A0A4W5QFL7</accession>
<dbReference type="InterPro" id="IPR045058">
    <property type="entry name" value="GIMA/IAN/Toc"/>
</dbReference>
<reference evidence="6" key="3">
    <citation type="submission" date="2025-09" db="UniProtKB">
        <authorList>
            <consortium name="Ensembl"/>
        </authorList>
    </citation>
    <scope>IDENTIFICATION</scope>
</reference>
<reference evidence="6" key="2">
    <citation type="submission" date="2025-08" db="UniProtKB">
        <authorList>
            <consortium name="Ensembl"/>
        </authorList>
    </citation>
    <scope>IDENTIFICATION</scope>
</reference>
<dbReference type="SUPFAM" id="SSF52540">
    <property type="entry name" value="P-loop containing nucleoside triphosphate hydrolases"/>
    <property type="match status" value="1"/>
</dbReference>
<keyword evidence="2" id="KW-0547">Nucleotide-binding</keyword>
<proteinExistence type="inferred from homology"/>
<evidence type="ECO:0000256" key="2">
    <source>
        <dbReference type="ARBA" id="ARBA00022741"/>
    </source>
</evidence>
<name>A0A4W5QFL7_9TELE</name>
<protein>
    <recommendedName>
        <fullName evidence="5">AIG1-type G domain-containing protein</fullName>
    </recommendedName>
</protein>
<dbReference type="Gene3D" id="3.40.50.300">
    <property type="entry name" value="P-loop containing nucleotide triphosphate hydrolases"/>
    <property type="match status" value="1"/>
</dbReference>
<dbReference type="AlphaFoldDB" id="A0A4W5QFL7"/>
<feature type="transmembrane region" description="Helical" evidence="4">
    <location>
        <begin position="74"/>
        <end position="92"/>
    </location>
</feature>
<evidence type="ECO:0000256" key="4">
    <source>
        <dbReference type="SAM" id="Phobius"/>
    </source>
</evidence>
<sequence>MALWFWPVAYGPGLPVNMDQCDCKPDSDCTSTYCGDGSTAGLWLDFNSVLTGALTVVGYLLYRFSQALPALIRWPIRLFCTLTGLSSLWGWVGHLMGTLRSLQYLLKWLSRIWRFIVASFSKLSGFTVIIQNNSGSSSDSPPGPEPSPSPISIEPGLRLILTGPPGGGRTSLADALVGCSLPQVGGSLGAVMECTKRRVVVDRRELIIIDTPDLLGPSLGNSKRALETLRSLQLASPGPHAFVLVLQTPGSGDEVDQDAASATRALLELVGESATGHILIVLTHADCLGPGSTLAQLLEDDAGGLRTALCLCGQRAELVDNNPDMPVEERRELARGLLERLAEMRALRGHYTHELQKREDQVREELLMDMASVLARKLGQEC</sequence>
<keyword evidence="3" id="KW-0342">GTP-binding</keyword>
<keyword evidence="4" id="KW-0812">Transmembrane</keyword>
<evidence type="ECO:0000313" key="6">
    <source>
        <dbReference type="Ensembl" id="ENSHHUP00000072778.1"/>
    </source>
</evidence>
<dbReference type="InterPro" id="IPR027417">
    <property type="entry name" value="P-loop_NTPase"/>
</dbReference>
<comment type="similarity">
    <text evidence="1">Belongs to the TRAFAC class TrmE-Era-EngA-EngB-Septin-like GTPase superfamily. AIG1/Toc34/Toc159-like paraseptin GTPase family. IAN subfamily.</text>
</comment>
<evidence type="ECO:0000259" key="5">
    <source>
        <dbReference type="PROSITE" id="PS51720"/>
    </source>
</evidence>
<keyword evidence="4" id="KW-1133">Transmembrane helix</keyword>
<dbReference type="PANTHER" id="PTHR10903:SF167">
    <property type="entry name" value="GTPASE IMAP FAMILY MEMBER 6-RELATED"/>
    <property type="match status" value="1"/>
</dbReference>
<dbReference type="STRING" id="62062.ENSHHUP00000072778"/>
<organism evidence="6 7">
    <name type="scientific">Hucho hucho</name>
    <name type="common">huchen</name>
    <dbReference type="NCBI Taxonomy" id="62062"/>
    <lineage>
        <taxon>Eukaryota</taxon>
        <taxon>Metazoa</taxon>
        <taxon>Chordata</taxon>
        <taxon>Craniata</taxon>
        <taxon>Vertebrata</taxon>
        <taxon>Euteleostomi</taxon>
        <taxon>Actinopterygii</taxon>
        <taxon>Neopterygii</taxon>
        <taxon>Teleostei</taxon>
        <taxon>Protacanthopterygii</taxon>
        <taxon>Salmoniformes</taxon>
        <taxon>Salmonidae</taxon>
        <taxon>Salmoninae</taxon>
        <taxon>Hucho</taxon>
    </lineage>
</organism>
<dbReference type="PANTHER" id="PTHR10903">
    <property type="entry name" value="GTPASE, IMAP FAMILY MEMBER-RELATED"/>
    <property type="match status" value="1"/>
</dbReference>
<feature type="domain" description="AIG1-type G" evidence="5">
    <location>
        <begin position="154"/>
        <end position="360"/>
    </location>
</feature>
<dbReference type="Pfam" id="PF04548">
    <property type="entry name" value="AIG1"/>
    <property type="match status" value="1"/>
</dbReference>
<dbReference type="InterPro" id="IPR006703">
    <property type="entry name" value="G_AIG1"/>
</dbReference>
<evidence type="ECO:0000313" key="7">
    <source>
        <dbReference type="Proteomes" id="UP000314982"/>
    </source>
</evidence>
<dbReference type="Ensembl" id="ENSHHUT00000075182.1">
    <property type="protein sequence ID" value="ENSHHUP00000072778.1"/>
    <property type="gene ID" value="ENSHHUG00000042728.1"/>
</dbReference>
<reference evidence="7" key="1">
    <citation type="submission" date="2018-06" db="EMBL/GenBank/DDBJ databases">
        <title>Genome assembly of Danube salmon.</title>
        <authorList>
            <person name="Macqueen D.J."/>
            <person name="Gundappa M.K."/>
        </authorList>
    </citation>
    <scope>NUCLEOTIDE SEQUENCE [LARGE SCALE GENOMIC DNA]</scope>
</reference>
<feature type="transmembrane region" description="Helical" evidence="4">
    <location>
        <begin position="40"/>
        <end position="62"/>
    </location>
</feature>
<evidence type="ECO:0000256" key="1">
    <source>
        <dbReference type="ARBA" id="ARBA00008535"/>
    </source>
</evidence>